<protein>
    <submittedName>
        <fullName evidence="2">4-hydroxy-2-oxovalerate aldolase</fullName>
        <ecNumber evidence="2">4.1.3.39</ecNumber>
    </submittedName>
</protein>
<keyword evidence="2" id="KW-0456">Lyase</keyword>
<dbReference type="GO" id="GO:0008701">
    <property type="term" value="F:4-hydroxy-2-oxovalerate aldolase activity"/>
    <property type="evidence" value="ECO:0007669"/>
    <property type="project" value="UniProtKB-EC"/>
</dbReference>
<proteinExistence type="predicted"/>
<name>A0A174Z9E3_9FIRM</name>
<dbReference type="EC" id="4.1.3.39" evidence="2"/>
<reference evidence="2 3" key="1">
    <citation type="submission" date="2015-09" db="EMBL/GenBank/DDBJ databases">
        <authorList>
            <consortium name="Pathogen Informatics"/>
        </authorList>
    </citation>
    <scope>NUCLEOTIDE SEQUENCE [LARGE SCALE GENOMIC DNA]</scope>
    <source>
        <strain evidence="2 3">2789STDY5834878</strain>
    </source>
</reference>
<feature type="domain" description="Pyruvate carboxyltransferase" evidence="1">
    <location>
        <begin position="5"/>
        <end position="269"/>
    </location>
</feature>
<gene>
    <name evidence="2" type="primary">mhpE</name>
    <name evidence="2" type="ORF">ERS852492_00050</name>
</gene>
<evidence type="ECO:0000313" key="2">
    <source>
        <dbReference type="EMBL" id="CUQ79590.1"/>
    </source>
</evidence>
<sequence length="344" mass="39399">MSKNIQILDCTLRDGGLGLEDAEKNDLSHVRFSENDSRMTAGYLADSAIDIIELGSIEITSDDRTGFCIYQNIEDISKQMPLKKKQNQMFAALYRGPDTPIDDIPKWNPSLCEAVRVIIRYSELQKSLDFCAALSSKGYKVFVQPMLTMRYTKEEIQLLIEKSNEMNAYALYFVDSYGYMENRDVVDLFNVYDEGLKPQIKIGFHAHNNMNLAFSNVQTFIDMNSARDLIIDSCVMGMGQGAGNLQTELIIGYINKADNKYNFSEVLNACEIIEKYYSDALWGYSVTRLLPALHRTAYKYSIALRNKYKKSYAEINEILSDMPEDLRQRYTTDNVEKLIKIAEF</sequence>
<evidence type="ECO:0000313" key="3">
    <source>
        <dbReference type="Proteomes" id="UP000095780"/>
    </source>
</evidence>
<dbReference type="Pfam" id="PF00682">
    <property type="entry name" value="HMGL-like"/>
    <property type="match status" value="1"/>
</dbReference>
<evidence type="ECO:0000259" key="1">
    <source>
        <dbReference type="Pfam" id="PF00682"/>
    </source>
</evidence>
<dbReference type="SUPFAM" id="SSF51569">
    <property type="entry name" value="Aldolase"/>
    <property type="match status" value="1"/>
</dbReference>
<dbReference type="Gene3D" id="3.20.20.70">
    <property type="entry name" value="Aldolase class I"/>
    <property type="match status" value="1"/>
</dbReference>
<dbReference type="InterPro" id="IPR000891">
    <property type="entry name" value="PYR_CT"/>
</dbReference>
<organism evidence="2 3">
    <name type="scientific">Lachnospira eligens</name>
    <dbReference type="NCBI Taxonomy" id="39485"/>
    <lineage>
        <taxon>Bacteria</taxon>
        <taxon>Bacillati</taxon>
        <taxon>Bacillota</taxon>
        <taxon>Clostridia</taxon>
        <taxon>Lachnospirales</taxon>
        <taxon>Lachnospiraceae</taxon>
        <taxon>Lachnospira</taxon>
    </lineage>
</organism>
<dbReference type="AlphaFoldDB" id="A0A174Z9E3"/>
<dbReference type="Proteomes" id="UP000095780">
    <property type="component" value="Unassembled WGS sequence"/>
</dbReference>
<dbReference type="InterPro" id="IPR013785">
    <property type="entry name" value="Aldolase_TIM"/>
</dbReference>
<dbReference type="RefSeq" id="WP_055285457.1">
    <property type="nucleotide sequence ID" value="NZ_CABIXW010000001.1"/>
</dbReference>
<accession>A0A174Z9E3</accession>
<dbReference type="EMBL" id="CZBV01000001">
    <property type="protein sequence ID" value="CUQ79590.1"/>
    <property type="molecule type" value="Genomic_DNA"/>
</dbReference>